<feature type="region of interest" description="Disordered" evidence="1">
    <location>
        <begin position="48"/>
        <end position="91"/>
    </location>
</feature>
<feature type="compositionally biased region" description="Polar residues" evidence="1">
    <location>
        <begin position="361"/>
        <end position="371"/>
    </location>
</feature>
<feature type="region of interest" description="Disordered" evidence="1">
    <location>
        <begin position="109"/>
        <end position="141"/>
    </location>
</feature>
<feature type="compositionally biased region" description="Polar residues" evidence="1">
    <location>
        <begin position="398"/>
        <end position="413"/>
    </location>
</feature>
<feature type="compositionally biased region" description="Low complexity" evidence="1">
    <location>
        <begin position="512"/>
        <end position="522"/>
    </location>
</feature>
<feature type="compositionally biased region" description="Low complexity" evidence="1">
    <location>
        <begin position="267"/>
        <end position="280"/>
    </location>
</feature>
<feature type="region of interest" description="Disordered" evidence="1">
    <location>
        <begin position="337"/>
        <end position="417"/>
    </location>
</feature>
<comment type="caution">
    <text evidence="2">The sequence shown here is derived from an EMBL/GenBank/DDBJ whole genome shotgun (WGS) entry which is preliminary data.</text>
</comment>
<accession>A0AA43QPB1</accession>
<dbReference type="Proteomes" id="UP001161017">
    <property type="component" value="Unassembled WGS sequence"/>
</dbReference>
<evidence type="ECO:0000313" key="2">
    <source>
        <dbReference type="EMBL" id="MDI1490123.1"/>
    </source>
</evidence>
<feature type="compositionally biased region" description="Polar residues" evidence="1">
    <location>
        <begin position="547"/>
        <end position="589"/>
    </location>
</feature>
<evidence type="ECO:0000313" key="3">
    <source>
        <dbReference type="Proteomes" id="UP001161017"/>
    </source>
</evidence>
<dbReference type="AlphaFoldDB" id="A0AA43QPB1"/>
<evidence type="ECO:0000256" key="1">
    <source>
        <dbReference type="SAM" id="MobiDB-lite"/>
    </source>
</evidence>
<keyword evidence="3" id="KW-1185">Reference proteome</keyword>
<feature type="compositionally biased region" description="Polar residues" evidence="1">
    <location>
        <begin position="290"/>
        <end position="305"/>
    </location>
</feature>
<feature type="compositionally biased region" description="Polar residues" evidence="1">
    <location>
        <begin position="464"/>
        <end position="481"/>
    </location>
</feature>
<gene>
    <name evidence="2" type="ORF">OHK93_001323</name>
</gene>
<feature type="compositionally biased region" description="Basic residues" evidence="1">
    <location>
        <begin position="128"/>
        <end position="139"/>
    </location>
</feature>
<protein>
    <submittedName>
        <fullName evidence="2">Uncharacterized protein</fullName>
    </submittedName>
</protein>
<feature type="region of interest" description="Disordered" evidence="1">
    <location>
        <begin position="432"/>
        <end position="624"/>
    </location>
</feature>
<feature type="compositionally biased region" description="Basic and acidic residues" evidence="1">
    <location>
        <begin position="433"/>
        <end position="462"/>
    </location>
</feature>
<sequence length="816" mass="90203">MPGGRDIRQDLRKKPTGGVELIAVYTKGHPGYHSSVLRRSRREDPIFNNASYNDDIPSASCLSAPSPGSPGYRNNSRRENSSGKSSIGGKTIRDTGWYNIEQLDDSDETIDEVGPFRETTRSTLRYSAGKRGHPQRKHTNSNVSYDTKTIVPKYPVGRDIGLTEAALLWMKVRARRGKHQADARFFHEEDEAGYDMEPTRRDSVSIAQERLATARSKLASLRPSDAEYKIKKNAAEFEVQTLLQELAGRSLTNFTTHPSHTNEEFDTNNLNFPTNNYNLPALPIRDTYPRPQSSSATLSHPSDFSTYTGASQNGFGGHFASDGAMLGQTYDASMPGSWDFEALNNDPPPSTMPPLNEDESSGSATISSPDSNFAMPRKRKRPDLALTDTDLDRESKSLRTSQSPNVTGDTTPASFDEFPDDILAFLGTGGKESMQELRESQLQQEREAKERNRIMQRDEEMARSLQQQDSMPEWPSSSIHSEANYPAGTRSRTTLETGGRYRTPTPMPPTQIPSSPSSASTSGFAPPRTPVRAGPSKHSYPYPSASHRLSNQPLNSRSGFNESSGRSLGNTIKSEGNKYSSYSDNQPQRNPIKREKTAQDHSSGPEWIDLLGESDSLPPTPYGQESNSIIDLDSEPWEGAPYVDLSTESATDASNPYSNPANSLANGFTQFGQNLISSANGLYNTAQDMVSFGANSVYGSEFFDLTGESSSSAMADSAFARAGLDPSDRQMYDEYLERIDHVSHDPTKTKDEIKTLLQNIRPDEDLPPQNREGTPEAMTYPLLEHQKLGLAWMKKMEESEQRGGSKLVRTTRKFLG</sequence>
<name>A0AA43QPB1_9LECA</name>
<proteinExistence type="predicted"/>
<feature type="region of interest" description="Disordered" evidence="1">
    <location>
        <begin position="255"/>
        <end position="305"/>
    </location>
</feature>
<reference evidence="2" key="1">
    <citation type="journal article" date="2023" name="Genome Biol. Evol.">
        <title>First Whole Genome Sequence and Flow Cytometry Genome Size Data for the Lichen-Forming Fungus Ramalina farinacea (Ascomycota).</title>
        <authorList>
            <person name="Llewellyn T."/>
            <person name="Mian S."/>
            <person name="Hill R."/>
            <person name="Leitch I.J."/>
            <person name="Gaya E."/>
        </authorList>
    </citation>
    <scope>NUCLEOTIDE SEQUENCE</scope>
    <source>
        <strain evidence="2">LIQ254RAFAR</strain>
    </source>
</reference>
<dbReference type="EMBL" id="JAPUFD010000011">
    <property type="protein sequence ID" value="MDI1490123.1"/>
    <property type="molecule type" value="Genomic_DNA"/>
</dbReference>
<organism evidence="2 3">
    <name type="scientific">Ramalina farinacea</name>
    <dbReference type="NCBI Taxonomy" id="258253"/>
    <lineage>
        <taxon>Eukaryota</taxon>
        <taxon>Fungi</taxon>
        <taxon>Dikarya</taxon>
        <taxon>Ascomycota</taxon>
        <taxon>Pezizomycotina</taxon>
        <taxon>Lecanoromycetes</taxon>
        <taxon>OSLEUM clade</taxon>
        <taxon>Lecanoromycetidae</taxon>
        <taxon>Lecanorales</taxon>
        <taxon>Lecanorineae</taxon>
        <taxon>Ramalinaceae</taxon>
        <taxon>Ramalina</taxon>
    </lineage>
</organism>